<feature type="domain" description="SYO1-like TPR repeats" evidence="3">
    <location>
        <begin position="320"/>
        <end position="494"/>
    </location>
</feature>
<comment type="similarity">
    <text evidence="1">Belongs to the nuclear import and ribosome assembly adapter family.</text>
</comment>
<dbReference type="OrthoDB" id="288703at2759"/>
<protein>
    <submittedName>
        <fullName evidence="4">ARM repeat-containing protein</fullName>
    </submittedName>
</protein>
<dbReference type="GO" id="GO:0006606">
    <property type="term" value="P:protein import into nucleus"/>
    <property type="evidence" value="ECO:0007669"/>
    <property type="project" value="TreeGrafter"/>
</dbReference>
<accession>A0A9P5MYC6</accession>
<dbReference type="PANTHER" id="PTHR13347">
    <property type="entry name" value="HEAT REPEAT-CONTAINING PROTEIN 3"/>
    <property type="match status" value="1"/>
</dbReference>
<dbReference type="InterPro" id="IPR011989">
    <property type="entry name" value="ARM-like"/>
</dbReference>
<evidence type="ECO:0000256" key="1">
    <source>
        <dbReference type="ARBA" id="ARBA00049983"/>
    </source>
</evidence>
<dbReference type="Gene3D" id="1.25.10.10">
    <property type="entry name" value="Leucine-rich Repeat Variant"/>
    <property type="match status" value="2"/>
</dbReference>
<evidence type="ECO:0000256" key="2">
    <source>
        <dbReference type="SAM" id="MobiDB-lite"/>
    </source>
</evidence>
<dbReference type="GO" id="GO:0051082">
    <property type="term" value="F:unfolded protein binding"/>
    <property type="evidence" value="ECO:0007669"/>
    <property type="project" value="TreeGrafter"/>
</dbReference>
<dbReference type="InterPro" id="IPR016024">
    <property type="entry name" value="ARM-type_fold"/>
</dbReference>
<evidence type="ECO:0000313" key="5">
    <source>
        <dbReference type="Proteomes" id="UP000759537"/>
    </source>
</evidence>
<dbReference type="GO" id="GO:0042273">
    <property type="term" value="P:ribosomal large subunit biogenesis"/>
    <property type="evidence" value="ECO:0007669"/>
    <property type="project" value="TreeGrafter"/>
</dbReference>
<evidence type="ECO:0000259" key="3">
    <source>
        <dbReference type="Pfam" id="PF25567"/>
    </source>
</evidence>
<reference evidence="4" key="2">
    <citation type="journal article" date="2020" name="Nat. Commun.">
        <title>Large-scale genome sequencing of mycorrhizal fungi provides insights into the early evolution of symbiotic traits.</title>
        <authorList>
            <person name="Miyauchi S."/>
            <person name="Kiss E."/>
            <person name="Kuo A."/>
            <person name="Drula E."/>
            <person name="Kohler A."/>
            <person name="Sanchez-Garcia M."/>
            <person name="Morin E."/>
            <person name="Andreopoulos B."/>
            <person name="Barry K.W."/>
            <person name="Bonito G."/>
            <person name="Buee M."/>
            <person name="Carver A."/>
            <person name="Chen C."/>
            <person name="Cichocki N."/>
            <person name="Clum A."/>
            <person name="Culley D."/>
            <person name="Crous P.W."/>
            <person name="Fauchery L."/>
            <person name="Girlanda M."/>
            <person name="Hayes R.D."/>
            <person name="Keri Z."/>
            <person name="LaButti K."/>
            <person name="Lipzen A."/>
            <person name="Lombard V."/>
            <person name="Magnuson J."/>
            <person name="Maillard F."/>
            <person name="Murat C."/>
            <person name="Nolan M."/>
            <person name="Ohm R.A."/>
            <person name="Pangilinan J."/>
            <person name="Pereira M.F."/>
            <person name="Perotto S."/>
            <person name="Peter M."/>
            <person name="Pfister S."/>
            <person name="Riley R."/>
            <person name="Sitrit Y."/>
            <person name="Stielow J.B."/>
            <person name="Szollosi G."/>
            <person name="Zifcakova L."/>
            <person name="Stursova M."/>
            <person name="Spatafora J.W."/>
            <person name="Tedersoo L."/>
            <person name="Vaario L.M."/>
            <person name="Yamada A."/>
            <person name="Yan M."/>
            <person name="Wang P."/>
            <person name="Xu J."/>
            <person name="Bruns T."/>
            <person name="Baldrian P."/>
            <person name="Vilgalys R."/>
            <person name="Dunand C."/>
            <person name="Henrissat B."/>
            <person name="Grigoriev I.V."/>
            <person name="Hibbett D."/>
            <person name="Nagy L.G."/>
            <person name="Martin F.M."/>
        </authorList>
    </citation>
    <scope>NUCLEOTIDE SEQUENCE</scope>
    <source>
        <strain evidence="4">Prilba</strain>
    </source>
</reference>
<dbReference type="EMBL" id="WHVB01000006">
    <property type="protein sequence ID" value="KAF8481769.1"/>
    <property type="molecule type" value="Genomic_DNA"/>
</dbReference>
<dbReference type="AlphaFoldDB" id="A0A9P5MYC6"/>
<keyword evidence="5" id="KW-1185">Reference proteome</keyword>
<name>A0A9P5MYC6_9AGAM</name>
<proteinExistence type="inferred from homology"/>
<comment type="caution">
    <text evidence="4">The sequence shown here is derived from an EMBL/GenBank/DDBJ whole genome shotgun (WGS) entry which is preliminary data.</text>
</comment>
<dbReference type="PANTHER" id="PTHR13347:SF1">
    <property type="entry name" value="HEAT REPEAT-CONTAINING PROTEIN 3"/>
    <property type="match status" value="1"/>
</dbReference>
<gene>
    <name evidence="4" type="ORF">DFH94DRAFT_681130</name>
</gene>
<reference evidence="4" key="1">
    <citation type="submission" date="2019-10" db="EMBL/GenBank/DDBJ databases">
        <authorList>
            <consortium name="DOE Joint Genome Institute"/>
            <person name="Kuo A."/>
            <person name="Miyauchi S."/>
            <person name="Kiss E."/>
            <person name="Drula E."/>
            <person name="Kohler A."/>
            <person name="Sanchez-Garcia M."/>
            <person name="Andreopoulos B."/>
            <person name="Barry K.W."/>
            <person name="Bonito G."/>
            <person name="Buee M."/>
            <person name="Carver A."/>
            <person name="Chen C."/>
            <person name="Cichocki N."/>
            <person name="Clum A."/>
            <person name="Culley D."/>
            <person name="Crous P.W."/>
            <person name="Fauchery L."/>
            <person name="Girlanda M."/>
            <person name="Hayes R."/>
            <person name="Keri Z."/>
            <person name="LaButti K."/>
            <person name="Lipzen A."/>
            <person name="Lombard V."/>
            <person name="Magnuson J."/>
            <person name="Maillard F."/>
            <person name="Morin E."/>
            <person name="Murat C."/>
            <person name="Nolan M."/>
            <person name="Ohm R."/>
            <person name="Pangilinan J."/>
            <person name="Pereira M."/>
            <person name="Perotto S."/>
            <person name="Peter M."/>
            <person name="Riley R."/>
            <person name="Sitrit Y."/>
            <person name="Stielow B."/>
            <person name="Szollosi G."/>
            <person name="Zifcakova L."/>
            <person name="Stursova M."/>
            <person name="Spatafora J.W."/>
            <person name="Tedersoo L."/>
            <person name="Vaario L.-M."/>
            <person name="Yamada A."/>
            <person name="Yan M."/>
            <person name="Wang P."/>
            <person name="Xu J."/>
            <person name="Bruns T."/>
            <person name="Baldrian P."/>
            <person name="Vilgalys R."/>
            <person name="Henrissat B."/>
            <person name="Grigoriev I.V."/>
            <person name="Hibbett D."/>
            <person name="Nagy L.G."/>
            <person name="Martin F.M."/>
        </authorList>
    </citation>
    <scope>NUCLEOTIDE SEQUENCE</scope>
    <source>
        <strain evidence="4">Prilba</strain>
    </source>
</reference>
<dbReference type="InterPro" id="IPR052616">
    <property type="entry name" value="SYO1-like"/>
</dbReference>
<sequence>MGKSQKKRAMRRHNPMRVPDSHLPKGLAAASSSSNKTEAVLAFIKKGKNVFGALIGRLTDSEKEVVVEAAGALRNLCIDGGYEICAEMYNKNILAPLSTFVPKISSILAQYIDSPKTAPENAQKVVYESAENVTTILWCLSETSNKALGAVNNLALVPFLMAFLSSRDRLPLPTVTSAARGGIHDIMDKGSAGRGRTVTLGILECGGYFAKPRTIPPPSSIASVDLDKETLLPMPVPVVLVGSLQEATETVRELVLALQDFEPGADDEGIEEERVRDDVMTVDDAILEPNDSHITTSTTPSFLLTLLEPLRPTELSFLVPSPHASTTSALSAIHVAAFECLSNAFFTLATTAGSLASNVHAGQRVRSTVWAALAGAGNLLEAAAGSTRTTVWDAAAGVLWGVGTQPSGRERSWVPEEAQVQALIALCEAHTDDAVRVECIAAPSALAQHADLASPDANRAIASYLLGPLVTGCPGIETMLQAVESLIDTFVDERTRRGELTRGHCARGVGGGCGGRAASS</sequence>
<dbReference type="Proteomes" id="UP000759537">
    <property type="component" value="Unassembled WGS sequence"/>
</dbReference>
<dbReference type="Pfam" id="PF25567">
    <property type="entry name" value="TPR_SYO1"/>
    <property type="match status" value="1"/>
</dbReference>
<evidence type="ECO:0000313" key="4">
    <source>
        <dbReference type="EMBL" id="KAF8481769.1"/>
    </source>
</evidence>
<feature type="region of interest" description="Disordered" evidence="2">
    <location>
        <begin position="1"/>
        <end position="31"/>
    </location>
</feature>
<feature type="compositionally biased region" description="Basic residues" evidence="2">
    <location>
        <begin position="1"/>
        <end position="15"/>
    </location>
</feature>
<dbReference type="InterPro" id="IPR057990">
    <property type="entry name" value="TPR_SYO1"/>
</dbReference>
<dbReference type="SUPFAM" id="SSF48371">
    <property type="entry name" value="ARM repeat"/>
    <property type="match status" value="1"/>
</dbReference>
<organism evidence="4 5">
    <name type="scientific">Russula ochroleuca</name>
    <dbReference type="NCBI Taxonomy" id="152965"/>
    <lineage>
        <taxon>Eukaryota</taxon>
        <taxon>Fungi</taxon>
        <taxon>Dikarya</taxon>
        <taxon>Basidiomycota</taxon>
        <taxon>Agaricomycotina</taxon>
        <taxon>Agaricomycetes</taxon>
        <taxon>Russulales</taxon>
        <taxon>Russulaceae</taxon>
        <taxon>Russula</taxon>
    </lineage>
</organism>